<proteinExistence type="predicted"/>
<dbReference type="OrthoDB" id="3480987at2"/>
<dbReference type="RefSeq" id="WP_123670169.1">
    <property type="nucleotide sequence ID" value="NZ_RJKE01000001.1"/>
</dbReference>
<keyword evidence="2" id="KW-1185">Reference proteome</keyword>
<gene>
    <name evidence="1" type="ORF">EDD29_9087</name>
</gene>
<evidence type="ECO:0000313" key="2">
    <source>
        <dbReference type="Proteomes" id="UP000272400"/>
    </source>
</evidence>
<dbReference type="AlphaFoldDB" id="A0A3N1DCU4"/>
<sequence length="73" mass="7861">MSDSLDLAKLRGEYPAWMIRPTAQGASFMATRADRYDLSSQELGAGLAMTLIEDDVEGLAEALAGQARIESAR</sequence>
<accession>A0A3N1DCU4</accession>
<dbReference type="Proteomes" id="UP000272400">
    <property type="component" value="Unassembled WGS sequence"/>
</dbReference>
<comment type="caution">
    <text evidence="1">The sequence shown here is derived from an EMBL/GenBank/DDBJ whole genome shotgun (WGS) entry which is preliminary data.</text>
</comment>
<evidence type="ECO:0000313" key="1">
    <source>
        <dbReference type="EMBL" id="ROO91333.1"/>
    </source>
</evidence>
<protein>
    <submittedName>
        <fullName evidence="1">Uncharacterized protein</fullName>
    </submittedName>
</protein>
<organism evidence="1 2">
    <name type="scientific">Actinocorallia herbida</name>
    <dbReference type="NCBI Taxonomy" id="58109"/>
    <lineage>
        <taxon>Bacteria</taxon>
        <taxon>Bacillati</taxon>
        <taxon>Actinomycetota</taxon>
        <taxon>Actinomycetes</taxon>
        <taxon>Streptosporangiales</taxon>
        <taxon>Thermomonosporaceae</taxon>
        <taxon>Actinocorallia</taxon>
    </lineage>
</organism>
<reference evidence="1 2" key="1">
    <citation type="submission" date="2018-11" db="EMBL/GenBank/DDBJ databases">
        <title>Sequencing the genomes of 1000 actinobacteria strains.</title>
        <authorList>
            <person name="Klenk H.-P."/>
        </authorList>
    </citation>
    <scope>NUCLEOTIDE SEQUENCE [LARGE SCALE GENOMIC DNA]</scope>
    <source>
        <strain evidence="1 2">DSM 44254</strain>
    </source>
</reference>
<name>A0A3N1DCU4_9ACTN</name>
<dbReference type="EMBL" id="RJKE01000001">
    <property type="protein sequence ID" value="ROO91333.1"/>
    <property type="molecule type" value="Genomic_DNA"/>
</dbReference>